<keyword evidence="2" id="KW-1133">Transmembrane helix</keyword>
<dbReference type="EMBL" id="JACBZP010000001">
    <property type="protein sequence ID" value="NYI67995.1"/>
    <property type="molecule type" value="Genomic_DNA"/>
</dbReference>
<evidence type="ECO:0000313" key="3">
    <source>
        <dbReference type="EMBL" id="NYI67995.1"/>
    </source>
</evidence>
<feature type="compositionally biased region" description="Basic and acidic residues" evidence="1">
    <location>
        <begin position="61"/>
        <end position="74"/>
    </location>
</feature>
<evidence type="ECO:0000256" key="2">
    <source>
        <dbReference type="SAM" id="Phobius"/>
    </source>
</evidence>
<feature type="region of interest" description="Disordered" evidence="1">
    <location>
        <begin position="60"/>
        <end position="97"/>
    </location>
</feature>
<keyword evidence="2" id="KW-0812">Transmembrane</keyword>
<comment type="caution">
    <text evidence="3">The sequence shown here is derived from an EMBL/GenBank/DDBJ whole genome shotgun (WGS) entry which is preliminary data.</text>
</comment>
<reference evidence="3 4" key="1">
    <citation type="submission" date="2020-07" db="EMBL/GenBank/DDBJ databases">
        <title>Sequencing the genomes of 1000 actinobacteria strains.</title>
        <authorList>
            <person name="Klenk H.-P."/>
        </authorList>
    </citation>
    <scope>NUCLEOTIDE SEQUENCE [LARGE SCALE GENOMIC DNA]</scope>
    <source>
        <strain evidence="3 4">DSM 26341</strain>
    </source>
</reference>
<dbReference type="AlphaFoldDB" id="A0A7Z0D340"/>
<name>A0A7Z0D340_9MICO</name>
<dbReference type="RefSeq" id="WP_179428387.1">
    <property type="nucleotide sequence ID" value="NZ_JACBZP010000001.1"/>
</dbReference>
<feature type="transmembrane region" description="Helical" evidence="2">
    <location>
        <begin position="35"/>
        <end position="52"/>
    </location>
</feature>
<keyword evidence="2" id="KW-0472">Membrane</keyword>
<evidence type="ECO:0000313" key="4">
    <source>
        <dbReference type="Proteomes" id="UP000539111"/>
    </source>
</evidence>
<organism evidence="3 4">
    <name type="scientific">Spelaeicoccus albus</name>
    <dbReference type="NCBI Taxonomy" id="1280376"/>
    <lineage>
        <taxon>Bacteria</taxon>
        <taxon>Bacillati</taxon>
        <taxon>Actinomycetota</taxon>
        <taxon>Actinomycetes</taxon>
        <taxon>Micrococcales</taxon>
        <taxon>Brevibacteriaceae</taxon>
        <taxon>Spelaeicoccus</taxon>
    </lineage>
</organism>
<gene>
    <name evidence="3" type="ORF">BJY26_002301</name>
</gene>
<protein>
    <submittedName>
        <fullName evidence="3">Uncharacterized protein</fullName>
    </submittedName>
</protein>
<dbReference type="Proteomes" id="UP000539111">
    <property type="component" value="Unassembled WGS sequence"/>
</dbReference>
<keyword evidence="4" id="KW-1185">Reference proteome</keyword>
<sequence>MSVNGLLLMAASTPSPIPSDKVPDASKVSPGLPGFIMIFLLAVAVILLATSMNRRIRRVKLRGEQMEASERAADENEPDDGDTDNRSDAGPDDGRHP</sequence>
<accession>A0A7Z0D340</accession>
<evidence type="ECO:0000256" key="1">
    <source>
        <dbReference type="SAM" id="MobiDB-lite"/>
    </source>
</evidence>
<feature type="compositionally biased region" description="Basic and acidic residues" evidence="1">
    <location>
        <begin position="83"/>
        <end position="97"/>
    </location>
</feature>
<proteinExistence type="predicted"/>